<keyword evidence="3" id="KW-0964">Secreted</keyword>
<keyword evidence="5" id="KW-0677">Repeat</keyword>
<evidence type="ECO:0000256" key="7">
    <source>
        <dbReference type="ARBA" id="ARBA00023136"/>
    </source>
</evidence>
<keyword evidence="4" id="KW-0800">Toxin</keyword>
<dbReference type="PANTHER" id="PTHR38340:SF1">
    <property type="entry name" value="S-LAYER PROTEIN"/>
    <property type="match status" value="1"/>
</dbReference>
<evidence type="ECO:0000256" key="3">
    <source>
        <dbReference type="ARBA" id="ARBA00022525"/>
    </source>
</evidence>
<dbReference type="PRINTS" id="PR01488">
    <property type="entry name" value="RTXTOXINA"/>
</dbReference>
<organism evidence="9 10">
    <name type="scientific">Marimonas arenosa</name>
    <dbReference type="NCBI Taxonomy" id="1795305"/>
    <lineage>
        <taxon>Bacteria</taxon>
        <taxon>Pseudomonadati</taxon>
        <taxon>Pseudomonadota</taxon>
        <taxon>Alphaproteobacteria</taxon>
        <taxon>Rhodobacterales</taxon>
        <taxon>Paracoccaceae</taxon>
        <taxon>Marimonas</taxon>
    </lineage>
</organism>
<evidence type="ECO:0000256" key="8">
    <source>
        <dbReference type="SAM" id="MobiDB-lite"/>
    </source>
</evidence>
<evidence type="ECO:0008006" key="11">
    <source>
        <dbReference type="Google" id="ProtNLM"/>
    </source>
</evidence>
<name>A0AAE4B6N0_9RHOB</name>
<dbReference type="PRINTS" id="PR00313">
    <property type="entry name" value="CABNDNGRPT"/>
</dbReference>
<accession>A0AAE4B6N0</accession>
<dbReference type="Gene3D" id="2.150.10.10">
    <property type="entry name" value="Serralysin-like metalloprotease, C-terminal"/>
    <property type="match status" value="6"/>
</dbReference>
<dbReference type="InterPro" id="IPR003995">
    <property type="entry name" value="RTX_toxin_determinant-A"/>
</dbReference>
<keyword evidence="7" id="KW-0472">Membrane</keyword>
<dbReference type="EMBL" id="JANHAX010000003">
    <property type="protein sequence ID" value="MDQ2090606.1"/>
    <property type="molecule type" value="Genomic_DNA"/>
</dbReference>
<dbReference type="InterPro" id="IPR018511">
    <property type="entry name" value="Hemolysin-typ_Ca-bd_CS"/>
</dbReference>
<dbReference type="InterPro" id="IPR011049">
    <property type="entry name" value="Serralysin-like_metalloprot_C"/>
</dbReference>
<evidence type="ECO:0000256" key="4">
    <source>
        <dbReference type="ARBA" id="ARBA00022656"/>
    </source>
</evidence>
<evidence type="ECO:0000313" key="9">
    <source>
        <dbReference type="EMBL" id="MDQ2090606.1"/>
    </source>
</evidence>
<evidence type="ECO:0000256" key="5">
    <source>
        <dbReference type="ARBA" id="ARBA00022737"/>
    </source>
</evidence>
<dbReference type="InterPro" id="IPR050557">
    <property type="entry name" value="RTX_toxin/Mannuronan_C5-epim"/>
</dbReference>
<gene>
    <name evidence="9" type="ORF">NO357_11910</name>
</gene>
<dbReference type="GO" id="GO:0090729">
    <property type="term" value="F:toxin activity"/>
    <property type="evidence" value="ECO:0007669"/>
    <property type="project" value="UniProtKB-KW"/>
</dbReference>
<dbReference type="SUPFAM" id="SSF51120">
    <property type="entry name" value="beta-Roll"/>
    <property type="match status" value="4"/>
</dbReference>
<evidence type="ECO:0000313" key="10">
    <source>
        <dbReference type="Proteomes" id="UP001226762"/>
    </source>
</evidence>
<comment type="subcellular location">
    <subcellularLocation>
        <location evidence="1">Membrane</location>
    </subcellularLocation>
    <subcellularLocation>
        <location evidence="2">Secreted</location>
    </subcellularLocation>
</comment>
<dbReference type="GO" id="GO:0016020">
    <property type="term" value="C:membrane"/>
    <property type="evidence" value="ECO:0007669"/>
    <property type="project" value="UniProtKB-SubCell"/>
</dbReference>
<evidence type="ECO:0000256" key="2">
    <source>
        <dbReference type="ARBA" id="ARBA00004613"/>
    </source>
</evidence>
<reference evidence="9" key="2">
    <citation type="submission" date="2023-02" db="EMBL/GenBank/DDBJ databases">
        <title>'Rhodoalgimonas zhirmunskyi' gen. nov., isolated from a red alga.</title>
        <authorList>
            <person name="Nedashkovskaya O.I."/>
            <person name="Otstavnykh N.Y."/>
            <person name="Bystritskaya E.P."/>
            <person name="Balabanova L.A."/>
            <person name="Isaeva M.P."/>
        </authorList>
    </citation>
    <scope>NUCLEOTIDE SEQUENCE</scope>
    <source>
        <strain evidence="9">KCTC 52189</strain>
    </source>
</reference>
<dbReference type="Proteomes" id="UP001226762">
    <property type="component" value="Unassembled WGS sequence"/>
</dbReference>
<keyword evidence="10" id="KW-1185">Reference proteome</keyword>
<dbReference type="GO" id="GO:0005509">
    <property type="term" value="F:calcium ion binding"/>
    <property type="evidence" value="ECO:0007669"/>
    <property type="project" value="InterPro"/>
</dbReference>
<proteinExistence type="predicted"/>
<keyword evidence="6" id="KW-0843">Virulence</keyword>
<feature type="region of interest" description="Disordered" evidence="8">
    <location>
        <begin position="684"/>
        <end position="725"/>
    </location>
</feature>
<dbReference type="InterPro" id="IPR001343">
    <property type="entry name" value="Hemolysn_Ca-bd"/>
</dbReference>
<evidence type="ECO:0000256" key="6">
    <source>
        <dbReference type="ARBA" id="ARBA00023026"/>
    </source>
</evidence>
<sequence length="992" mass="100482">MTTINFANLDSFYDMFTHDLSYGSAGVVENGGDFSYGNNLSPLDDIELTGATLGYIGGSNPISGSFTQLEIAIGNGNETNPDVVITLDSGIDAQLIGNTNDALQNEILYREILAGNTAFVFGGSNAGATVAGDFFDAVSGETLLRGTGAGQVGDDTFTGNGGNNSYIRGDGNTIAAGASVYGGWDTFNGAFDWVIGDVFSVTDGTLNGGRDVFNETIAFTGDPNVTFTGDVRNVFGTATVVGGPDQFISDIVSNTDYDLHGDARFIDGASTVTGGDDFFSLVTNGNVIAHGDSETVLNGAQLIGGDDTISLAGGAAASSLLVGDAQSIDGANVVGGNDSITGGANGDRIFGDVEEVFGSSTLTGGDDILEGGGGNDTIYGDTLNYPLTATVIGGNDTLRGGDGADQMYGNGGNDVLDGGDGNDTMDGGEGNDTFIGGAGADSMHGGSGDDWVDYSGASTGIQVIAGLSGSSGDAAGDTLSHIDNIIGTAFDDYIRGQQGSVNNFFRAGAGDDRIRPRGGRDTVYAGAGDDRVEVYGGHDAAGEYYNGGAGQDTFNIVGYDNGDTFDFRDDTLIRFEILTWNAGVANGPGVMNVFFLAEQYLQFTSVEVFGDTAGYSMVLQIDMGDLTTFAYSLPLAISSPDDFARIIGDGDAESIEGSSFREAILGNGGNDTLSGLAGEDTLDGGAGNDLLDGGDDDDTLIGGSGNDEMRGGSGDDAMDGGTDADRLYGGIGNDTLLGGDGADKLVGNAGADSLDGGTGRDTLLGGSGCDVLEGDLGHDVLRGGLGNDWLSGGVGDDFLHGEGGNDRLYGGGQNDTLLGYDGDDTLYGGSGGDVLRGNAGADRLYGGGGYDLLVGGTGRDTMYGGQGNDNLQGSGGHDTLYGGAGNDTLIGGLGFDRLDGGIGNDVLIGGFNADRFVFADGHGDDTINDFDATNNSETIILRDVSAISDYADLAANHMTQVGANVVIDTGGGNSITLLKVDIADLGAGDFVF</sequence>
<dbReference type="Pfam" id="PF00353">
    <property type="entry name" value="HemolysinCabind"/>
    <property type="match status" value="11"/>
</dbReference>
<comment type="caution">
    <text evidence="9">The sequence shown here is derived from an EMBL/GenBank/DDBJ whole genome shotgun (WGS) entry which is preliminary data.</text>
</comment>
<reference evidence="9" key="1">
    <citation type="submission" date="2022-07" db="EMBL/GenBank/DDBJ databases">
        <authorList>
            <person name="Otstavnykh N."/>
            <person name="Isaeva M."/>
            <person name="Bystritskaya E."/>
        </authorList>
    </citation>
    <scope>NUCLEOTIDE SEQUENCE</scope>
    <source>
        <strain evidence="9">KCTC 52189</strain>
    </source>
</reference>
<evidence type="ECO:0000256" key="1">
    <source>
        <dbReference type="ARBA" id="ARBA00004370"/>
    </source>
</evidence>
<dbReference type="PANTHER" id="PTHR38340">
    <property type="entry name" value="S-LAYER PROTEIN"/>
    <property type="match status" value="1"/>
</dbReference>
<dbReference type="GO" id="GO:0005576">
    <property type="term" value="C:extracellular region"/>
    <property type="evidence" value="ECO:0007669"/>
    <property type="project" value="UniProtKB-SubCell"/>
</dbReference>
<dbReference type="RefSeq" id="WP_306735880.1">
    <property type="nucleotide sequence ID" value="NZ_JANHAX010000003.1"/>
</dbReference>
<protein>
    <recommendedName>
        <fullName evidence="11">Alkaline phosphatase</fullName>
    </recommendedName>
</protein>
<dbReference type="PROSITE" id="PS00330">
    <property type="entry name" value="HEMOLYSIN_CALCIUM"/>
    <property type="match status" value="11"/>
</dbReference>
<dbReference type="AlphaFoldDB" id="A0AAE4B6N0"/>